<dbReference type="EC" id="3.1.1.-" evidence="5"/>
<evidence type="ECO:0000313" key="8">
    <source>
        <dbReference type="RefSeq" id="XP_003744189.1"/>
    </source>
</evidence>
<dbReference type="RefSeq" id="XP_003744189.1">
    <property type="nucleotide sequence ID" value="XM_003744141.1"/>
</dbReference>
<dbReference type="InterPro" id="IPR019826">
    <property type="entry name" value="Carboxylesterase_B_AS"/>
</dbReference>
<dbReference type="Gene3D" id="3.40.50.1820">
    <property type="entry name" value="alpha/beta hydrolase"/>
    <property type="match status" value="1"/>
</dbReference>
<proteinExistence type="inferred from homology"/>
<sequence>MSASYCRVLVLLSCGYIYGISDADFEIRVPCGPFLRVGRDAGRSVQLRGLYYNTSIYDPNTQDSVEAYLGIPFATKPVGKNRFREASLRPVHTLGAEFDATQWKAGCMQQPGLFTNDSNLFSEDCLYLNVWKRRGTENGDLRPVVFIIHGGGYVAGDGHEFDWRGPQMAFFEDLVVVNLNYRLGVFGFLDLGLPHAAGHQGHLDQVLALRWVKQNIRYFGGDPDRVTLFGVSAGSFSISWHLLTGLSAGLFHAAVIDAGVLTLTHAETKRDHILRARQMVQASVCPNLRNDSSKDQRREILDCLMGMDAKRLVELQNEYGVSQTYTFRPTFNNEKYLPRSPSCMTNEKAFAVNVPIIIGDTTNEGLFLLSKKVHGPLPSFQNFEQVLEWDINILRGHHAADAAQYGPENETIRDIYHGRDGNRSSAGETLFNEATQIIGDALFVCPVMNFANRYSTVQPNVYFYRWQRLRVDETFPGEREKGAYHGLMFYTGAGGQYLSLYGQMADADKLYIQKTIRMIADFASDPDGALEFNGTRLAPHRADGAVNNFDAKGLEIIASHPKARTCRTVWPIFATSGCSKSPSPEIN</sequence>
<protein>
    <recommendedName>
        <fullName evidence="5">Carboxylic ester hydrolase</fullName>
        <ecNumber evidence="5">3.1.1.-</ecNumber>
    </recommendedName>
</protein>
<dbReference type="GO" id="GO:0006581">
    <property type="term" value="P:acetylcholine catabolic process"/>
    <property type="evidence" value="ECO:0007669"/>
    <property type="project" value="TreeGrafter"/>
</dbReference>
<evidence type="ECO:0000256" key="4">
    <source>
        <dbReference type="ARBA" id="ARBA00023180"/>
    </source>
</evidence>
<reference evidence="8" key="1">
    <citation type="submission" date="2025-08" db="UniProtKB">
        <authorList>
            <consortium name="RefSeq"/>
        </authorList>
    </citation>
    <scope>IDENTIFICATION</scope>
</reference>
<organism evidence="7 8">
    <name type="scientific">Galendromus occidentalis</name>
    <name type="common">western predatory mite</name>
    <dbReference type="NCBI Taxonomy" id="34638"/>
    <lineage>
        <taxon>Eukaryota</taxon>
        <taxon>Metazoa</taxon>
        <taxon>Ecdysozoa</taxon>
        <taxon>Arthropoda</taxon>
        <taxon>Chelicerata</taxon>
        <taxon>Arachnida</taxon>
        <taxon>Acari</taxon>
        <taxon>Parasitiformes</taxon>
        <taxon>Mesostigmata</taxon>
        <taxon>Gamasina</taxon>
        <taxon>Phytoseioidea</taxon>
        <taxon>Phytoseiidae</taxon>
        <taxon>Typhlodrominae</taxon>
        <taxon>Galendromus</taxon>
    </lineage>
</organism>
<dbReference type="GO" id="GO:0019695">
    <property type="term" value="P:choline metabolic process"/>
    <property type="evidence" value="ECO:0007669"/>
    <property type="project" value="TreeGrafter"/>
</dbReference>
<dbReference type="KEGG" id="goe:100900172"/>
<keyword evidence="7" id="KW-1185">Reference proteome</keyword>
<dbReference type="Pfam" id="PF00135">
    <property type="entry name" value="COesterase"/>
    <property type="match status" value="1"/>
</dbReference>
<dbReference type="InterPro" id="IPR002018">
    <property type="entry name" value="CarbesteraseB"/>
</dbReference>
<dbReference type="PROSITE" id="PS00941">
    <property type="entry name" value="CARBOXYLESTERASE_B_2"/>
    <property type="match status" value="1"/>
</dbReference>
<dbReference type="InterPro" id="IPR050654">
    <property type="entry name" value="AChE-related_enzymes"/>
</dbReference>
<gene>
    <name evidence="8" type="primary">LOC100900172</name>
</gene>
<dbReference type="PANTHER" id="PTHR43918:SF4">
    <property type="entry name" value="CARBOXYLIC ESTER HYDROLASE"/>
    <property type="match status" value="1"/>
</dbReference>
<name>A0AAJ6QUH0_9ACAR</name>
<dbReference type="GO" id="GO:0005615">
    <property type="term" value="C:extracellular space"/>
    <property type="evidence" value="ECO:0007669"/>
    <property type="project" value="TreeGrafter"/>
</dbReference>
<dbReference type="GO" id="GO:0005886">
    <property type="term" value="C:plasma membrane"/>
    <property type="evidence" value="ECO:0007669"/>
    <property type="project" value="TreeGrafter"/>
</dbReference>
<evidence type="ECO:0000256" key="5">
    <source>
        <dbReference type="RuleBase" id="RU361235"/>
    </source>
</evidence>
<dbReference type="InterPro" id="IPR019819">
    <property type="entry name" value="Carboxylesterase_B_CS"/>
</dbReference>
<keyword evidence="3 5" id="KW-0378">Hydrolase</keyword>
<evidence type="ECO:0000313" key="7">
    <source>
        <dbReference type="Proteomes" id="UP000694867"/>
    </source>
</evidence>
<evidence type="ECO:0000256" key="1">
    <source>
        <dbReference type="ARBA" id="ARBA00005964"/>
    </source>
</evidence>
<evidence type="ECO:0000259" key="6">
    <source>
        <dbReference type="Pfam" id="PF00135"/>
    </source>
</evidence>
<keyword evidence="2" id="KW-0719">Serine esterase</keyword>
<dbReference type="Proteomes" id="UP000694867">
    <property type="component" value="Unplaced"/>
</dbReference>
<dbReference type="AlphaFoldDB" id="A0AAJ6QUH0"/>
<accession>A0AAJ6QUH0</accession>
<dbReference type="SUPFAM" id="SSF53474">
    <property type="entry name" value="alpha/beta-Hydrolases"/>
    <property type="match status" value="1"/>
</dbReference>
<feature type="chain" id="PRO_5042317387" description="Carboxylic ester hydrolase" evidence="5">
    <location>
        <begin position="24"/>
        <end position="587"/>
    </location>
</feature>
<dbReference type="PROSITE" id="PS00122">
    <property type="entry name" value="CARBOXYLESTERASE_B_1"/>
    <property type="match status" value="1"/>
</dbReference>
<dbReference type="PANTHER" id="PTHR43918">
    <property type="entry name" value="ACETYLCHOLINESTERASE"/>
    <property type="match status" value="1"/>
</dbReference>
<dbReference type="InterPro" id="IPR029058">
    <property type="entry name" value="AB_hydrolase_fold"/>
</dbReference>
<evidence type="ECO:0000256" key="2">
    <source>
        <dbReference type="ARBA" id="ARBA00022487"/>
    </source>
</evidence>
<dbReference type="GO" id="GO:0003990">
    <property type="term" value="F:acetylcholinesterase activity"/>
    <property type="evidence" value="ECO:0007669"/>
    <property type="project" value="TreeGrafter"/>
</dbReference>
<evidence type="ECO:0000256" key="3">
    <source>
        <dbReference type="ARBA" id="ARBA00022801"/>
    </source>
</evidence>
<comment type="similarity">
    <text evidence="1 5">Belongs to the type-B carboxylesterase/lipase family.</text>
</comment>
<dbReference type="GeneID" id="100900172"/>
<keyword evidence="4" id="KW-0325">Glycoprotein</keyword>
<feature type="signal peptide" evidence="5">
    <location>
        <begin position="1"/>
        <end position="23"/>
    </location>
</feature>
<feature type="domain" description="Carboxylesterase type B" evidence="6">
    <location>
        <begin position="60"/>
        <end position="524"/>
    </location>
</feature>
<keyword evidence="5" id="KW-0732">Signal</keyword>